<dbReference type="PANTHER" id="PTHR20835:SF0">
    <property type="entry name" value="E3 UBIQUITIN-PROTEIN LIGASE PPP1R11"/>
    <property type="match status" value="1"/>
</dbReference>
<dbReference type="GO" id="GO:0008157">
    <property type="term" value="F:protein phosphatase 1 binding"/>
    <property type="evidence" value="ECO:0007669"/>
    <property type="project" value="TreeGrafter"/>
</dbReference>
<sequence>MATLDLFAIAAFCVRDRPTLTLSAPTNHYLFLCHYTFYLTKPNNSTDIMARDTPEPTGQASNGSQTQTQTQPQPQVQPILHLRAPPKEEEKKKKKEKKPRVQWTEDVIDNENMGKKKSKICCIFHPNQEFDDDHNCEEDSSSSSDDSENEEGKPNAYERQPKYHNHSHLPQNPA</sequence>
<feature type="region of interest" description="Disordered" evidence="3">
    <location>
        <begin position="46"/>
        <end position="109"/>
    </location>
</feature>
<evidence type="ECO:0000313" key="5">
    <source>
        <dbReference type="Proteomes" id="UP000449547"/>
    </source>
</evidence>
<comment type="caution">
    <text evidence="4">The sequence shown here is derived from an EMBL/GenBank/DDBJ whole genome shotgun (WGS) entry which is preliminary data.</text>
</comment>
<gene>
    <name evidence="4" type="ORF">DIURU_003037</name>
</gene>
<feature type="compositionally biased region" description="Low complexity" evidence="3">
    <location>
        <begin position="65"/>
        <end position="78"/>
    </location>
</feature>
<dbReference type="GeneID" id="54781688"/>
<evidence type="ECO:0000256" key="1">
    <source>
        <dbReference type="ARBA" id="ARBA00005605"/>
    </source>
</evidence>
<keyword evidence="5" id="KW-1185">Reference proteome</keyword>
<evidence type="ECO:0000256" key="3">
    <source>
        <dbReference type="SAM" id="MobiDB-lite"/>
    </source>
</evidence>
<protein>
    <recommendedName>
        <fullName evidence="2">Type 1 phosphatases regulator</fullName>
    </recommendedName>
</protein>
<feature type="compositionally biased region" description="Acidic residues" evidence="3">
    <location>
        <begin position="129"/>
        <end position="149"/>
    </location>
</feature>
<reference evidence="4 5" key="1">
    <citation type="submission" date="2019-07" db="EMBL/GenBank/DDBJ databases">
        <title>Genome assembly of two rare yeast pathogens: Diutina rugosa and Trichomonascus ciferrii.</title>
        <authorList>
            <person name="Mixao V."/>
            <person name="Saus E."/>
            <person name="Hansen A."/>
            <person name="Lass-Flor C."/>
            <person name="Gabaldon T."/>
        </authorList>
    </citation>
    <scope>NUCLEOTIDE SEQUENCE [LARGE SCALE GENOMIC DNA]</scope>
    <source>
        <strain evidence="4 5">CBS 613</strain>
    </source>
</reference>
<accession>A0A642UUB4</accession>
<dbReference type="InterPro" id="IPR011107">
    <property type="entry name" value="PPI_Ypi1"/>
</dbReference>
<dbReference type="Pfam" id="PF07491">
    <property type="entry name" value="PPI_Ypi1"/>
    <property type="match status" value="1"/>
</dbReference>
<name>A0A642UUB4_DIURU</name>
<proteinExistence type="inferred from homology"/>
<dbReference type="EMBL" id="SWFT01000096">
    <property type="protein sequence ID" value="KAA8901986.1"/>
    <property type="molecule type" value="Genomic_DNA"/>
</dbReference>
<dbReference type="GO" id="GO:0004865">
    <property type="term" value="F:protein serine/threonine phosphatase inhibitor activity"/>
    <property type="evidence" value="ECO:0007669"/>
    <property type="project" value="UniProtKB-UniRule"/>
</dbReference>
<evidence type="ECO:0000256" key="2">
    <source>
        <dbReference type="RuleBase" id="RU367162"/>
    </source>
</evidence>
<dbReference type="GO" id="GO:0005634">
    <property type="term" value="C:nucleus"/>
    <property type="evidence" value="ECO:0007669"/>
    <property type="project" value="UniProtKB-SubCell"/>
</dbReference>
<dbReference type="VEuPathDB" id="FungiDB:DIURU_003037"/>
<dbReference type="OrthoDB" id="307488at2759"/>
<dbReference type="AlphaFoldDB" id="A0A642UUB4"/>
<comment type="subcellular location">
    <subcellularLocation>
        <location evidence="2">Nucleus</location>
    </subcellularLocation>
</comment>
<evidence type="ECO:0000313" key="4">
    <source>
        <dbReference type="EMBL" id="KAA8901986.1"/>
    </source>
</evidence>
<dbReference type="Proteomes" id="UP000449547">
    <property type="component" value="Unassembled WGS sequence"/>
</dbReference>
<comment type="function">
    <text evidence="2">Regulator of type 1 phosphatases which maintains protein phosphatase activity under strict control.</text>
</comment>
<feature type="region of interest" description="Disordered" evidence="3">
    <location>
        <begin position="129"/>
        <end position="174"/>
    </location>
</feature>
<comment type="similarity">
    <text evidence="1 2">Belongs to the YPI1 family.</text>
</comment>
<keyword evidence="2" id="KW-0539">Nucleus</keyword>
<dbReference type="RefSeq" id="XP_034012173.1">
    <property type="nucleotide sequence ID" value="XM_034155755.1"/>
</dbReference>
<organism evidence="4 5">
    <name type="scientific">Diutina rugosa</name>
    <name type="common">Yeast</name>
    <name type="synonym">Candida rugosa</name>
    <dbReference type="NCBI Taxonomy" id="5481"/>
    <lineage>
        <taxon>Eukaryota</taxon>
        <taxon>Fungi</taxon>
        <taxon>Dikarya</taxon>
        <taxon>Ascomycota</taxon>
        <taxon>Saccharomycotina</taxon>
        <taxon>Pichiomycetes</taxon>
        <taxon>Debaryomycetaceae</taxon>
        <taxon>Diutina</taxon>
    </lineage>
</organism>
<dbReference type="PANTHER" id="PTHR20835">
    <property type="entry name" value="E3 UBIQUITIN-PROTEIN LIGASE PPP1R11-RELATED"/>
    <property type="match status" value="1"/>
</dbReference>